<feature type="transmembrane region" description="Helical" evidence="6">
    <location>
        <begin position="21"/>
        <end position="38"/>
    </location>
</feature>
<sequence>MSDTTTTTSTSTNTESWGSRVGLILAMAGNAVGLGNFLRFPVQAVQNGGGAFIIPYLVCFLLMGIPLLWIEWAMGRFGGKFGNHSTPFILDTMDKRKFWKYIGVFGIFTNIAVAAYYCYLESWTMSYVYHSLVGTFRGMDQNQVAAFFVNYVDITTTTTGLPFEAIIFFIFCVILNTFILSRGLSGGVEIASKIGMPLLIIFGMFLAYKGITLQSGKEGAVYGGSVGLNFLWTPQFDSLWNPKVWLAAAGQIFFTLSVGMGTIQCYASYVSRKEDIALNAMSAGWMNEFVEVVLGSAILIPISVGYLGIDKVVELTSSGGLGLGFRTMPYLFQQWGVFLGAFAGVAFFGLLFFAGITSSLAMGTPWMGFLQDEFKWSREKAAFSFGVIVLILGTPTVLFFNEGVFDEYDYWAGTVSLVVFALAETILFAWIFGMKKGWKEITDGADIKVPDFYKFVIKWVTPFLLLFVFIGSLIGPAGGDWGAAFSSLGSGNGWLLDNGSIIAQIMNKGLKEQIAAATDPAVIATLERKITYINGAKLLLLAVFAAAAYLVYLAYKKRIREGRFS</sequence>
<dbReference type="SUPFAM" id="SSF161070">
    <property type="entry name" value="SNF-like"/>
    <property type="match status" value="1"/>
</dbReference>
<accession>A0A6C0GGS4</accession>
<dbReference type="PRINTS" id="PR00176">
    <property type="entry name" value="NANEUSMPORT"/>
</dbReference>
<keyword evidence="2" id="KW-0813">Transport</keyword>
<evidence type="ECO:0000256" key="6">
    <source>
        <dbReference type="SAM" id="Phobius"/>
    </source>
</evidence>
<dbReference type="GO" id="GO:0016020">
    <property type="term" value="C:membrane"/>
    <property type="evidence" value="ECO:0007669"/>
    <property type="project" value="UniProtKB-SubCell"/>
</dbReference>
<feature type="transmembrane region" description="Helical" evidence="6">
    <location>
        <begin position="412"/>
        <end position="434"/>
    </location>
</feature>
<keyword evidence="4 6" id="KW-1133">Transmembrane helix</keyword>
<keyword evidence="8" id="KW-1185">Reference proteome</keyword>
<feature type="transmembrane region" description="Helical" evidence="6">
    <location>
        <begin position="455"/>
        <end position="475"/>
    </location>
</feature>
<feature type="transmembrane region" description="Helical" evidence="6">
    <location>
        <begin position="538"/>
        <end position="555"/>
    </location>
</feature>
<keyword evidence="5 6" id="KW-0472">Membrane</keyword>
<dbReference type="Proteomes" id="UP000480178">
    <property type="component" value="Chromosome"/>
</dbReference>
<dbReference type="PROSITE" id="PS50267">
    <property type="entry name" value="NA_NEUROTRAN_SYMP_3"/>
    <property type="match status" value="1"/>
</dbReference>
<proteinExistence type="predicted"/>
<evidence type="ECO:0000313" key="8">
    <source>
        <dbReference type="Proteomes" id="UP000480178"/>
    </source>
</evidence>
<evidence type="ECO:0000256" key="2">
    <source>
        <dbReference type="ARBA" id="ARBA00022448"/>
    </source>
</evidence>
<evidence type="ECO:0000313" key="7">
    <source>
        <dbReference type="EMBL" id="QHT66890.1"/>
    </source>
</evidence>
<dbReference type="InterPro" id="IPR000175">
    <property type="entry name" value="Na/ntran_symport"/>
</dbReference>
<comment type="subcellular location">
    <subcellularLocation>
        <location evidence="1">Membrane</location>
        <topology evidence="1">Multi-pass membrane protein</topology>
    </subcellularLocation>
</comment>
<feature type="transmembrane region" description="Helical" evidence="6">
    <location>
        <begin position="98"/>
        <end position="117"/>
    </location>
</feature>
<keyword evidence="3 6" id="KW-0812">Transmembrane</keyword>
<feature type="transmembrane region" description="Helical" evidence="6">
    <location>
        <begin position="244"/>
        <end position="269"/>
    </location>
</feature>
<evidence type="ECO:0000256" key="5">
    <source>
        <dbReference type="ARBA" id="ARBA00023136"/>
    </source>
</evidence>
<protein>
    <submittedName>
        <fullName evidence="7">Sodium:calcium symporter</fullName>
    </submittedName>
</protein>
<feature type="transmembrane region" description="Helical" evidence="6">
    <location>
        <begin position="50"/>
        <end position="70"/>
    </location>
</feature>
<evidence type="ECO:0000256" key="1">
    <source>
        <dbReference type="ARBA" id="ARBA00004141"/>
    </source>
</evidence>
<evidence type="ECO:0000256" key="3">
    <source>
        <dbReference type="ARBA" id="ARBA00022692"/>
    </source>
</evidence>
<name>A0A6C0GGS4_9BACT</name>
<organism evidence="7 8">
    <name type="scientific">Rhodocytophaga rosea</name>
    <dbReference type="NCBI Taxonomy" id="2704465"/>
    <lineage>
        <taxon>Bacteria</taxon>
        <taxon>Pseudomonadati</taxon>
        <taxon>Bacteroidota</taxon>
        <taxon>Cytophagia</taxon>
        <taxon>Cytophagales</taxon>
        <taxon>Rhodocytophagaceae</taxon>
        <taxon>Rhodocytophaga</taxon>
    </lineage>
</organism>
<dbReference type="Pfam" id="PF00209">
    <property type="entry name" value="SNF"/>
    <property type="match status" value="2"/>
</dbReference>
<dbReference type="NCBIfam" id="NF037979">
    <property type="entry name" value="Na_transp"/>
    <property type="match status" value="1"/>
</dbReference>
<dbReference type="RefSeq" id="WP_162442942.1">
    <property type="nucleotide sequence ID" value="NZ_CP048222.1"/>
</dbReference>
<gene>
    <name evidence="7" type="ORF">GXP67_09585</name>
</gene>
<dbReference type="AlphaFoldDB" id="A0A6C0GGS4"/>
<dbReference type="InterPro" id="IPR037272">
    <property type="entry name" value="SNS_sf"/>
</dbReference>
<reference evidence="7 8" key="1">
    <citation type="submission" date="2020-01" db="EMBL/GenBank/DDBJ databases">
        <authorList>
            <person name="Kim M.K."/>
        </authorList>
    </citation>
    <scope>NUCLEOTIDE SEQUENCE [LARGE SCALE GENOMIC DNA]</scope>
    <source>
        <strain evidence="7 8">172606-1</strain>
    </source>
</reference>
<feature type="transmembrane region" description="Helical" evidence="6">
    <location>
        <begin position="289"/>
        <end position="309"/>
    </location>
</feature>
<feature type="transmembrane region" description="Helical" evidence="6">
    <location>
        <begin position="381"/>
        <end position="400"/>
    </location>
</feature>
<dbReference type="PANTHER" id="PTHR42948">
    <property type="entry name" value="TRANSPORTER"/>
    <property type="match status" value="1"/>
</dbReference>
<feature type="transmembrane region" description="Helical" evidence="6">
    <location>
        <begin position="335"/>
        <end position="360"/>
    </location>
</feature>
<evidence type="ECO:0000256" key="4">
    <source>
        <dbReference type="ARBA" id="ARBA00022989"/>
    </source>
</evidence>
<feature type="transmembrane region" description="Helical" evidence="6">
    <location>
        <begin position="190"/>
        <end position="208"/>
    </location>
</feature>
<feature type="transmembrane region" description="Helical" evidence="6">
    <location>
        <begin position="160"/>
        <end position="178"/>
    </location>
</feature>
<dbReference type="EMBL" id="CP048222">
    <property type="protein sequence ID" value="QHT66890.1"/>
    <property type="molecule type" value="Genomic_DNA"/>
</dbReference>
<dbReference type="PANTHER" id="PTHR42948:SF1">
    <property type="entry name" value="TRANSPORTER"/>
    <property type="match status" value="1"/>
</dbReference>
<dbReference type="KEGG" id="rhoz:GXP67_09585"/>